<evidence type="ECO:0000313" key="1">
    <source>
        <dbReference type="EMBL" id="KTR96566.1"/>
    </source>
</evidence>
<reference evidence="1 2" key="1">
    <citation type="journal article" date="2016" name="Front. Microbiol.">
        <title>Genomic Resource of Rice Seed Associated Bacteria.</title>
        <authorList>
            <person name="Midha S."/>
            <person name="Bansal K."/>
            <person name="Sharma S."/>
            <person name="Kumar N."/>
            <person name="Patil P.P."/>
            <person name="Chaudhry V."/>
            <person name="Patil P.B."/>
        </authorList>
    </citation>
    <scope>NUCLEOTIDE SEQUENCE [LARGE SCALE GENOMIC DNA]</scope>
    <source>
        <strain evidence="1 2">NS220</strain>
    </source>
</reference>
<protein>
    <submittedName>
        <fullName evidence="1">Uncharacterized protein</fullName>
    </submittedName>
</protein>
<dbReference type="Proteomes" id="UP000075025">
    <property type="component" value="Unassembled WGS sequence"/>
</dbReference>
<dbReference type="EMBL" id="LDRT01000007">
    <property type="protein sequence ID" value="KTR96566.1"/>
    <property type="molecule type" value="Genomic_DNA"/>
</dbReference>
<dbReference type="RefSeq" id="WP_081322922.1">
    <property type="nucleotide sequence ID" value="NZ_LDRT01000007.1"/>
</dbReference>
<gene>
    <name evidence="1" type="ORF">NS220_01315</name>
</gene>
<organism evidence="1 2">
    <name type="scientific">Microbacterium testaceum</name>
    <name type="common">Aureobacterium testaceum</name>
    <name type="synonym">Brevibacterium testaceum</name>
    <dbReference type="NCBI Taxonomy" id="2033"/>
    <lineage>
        <taxon>Bacteria</taxon>
        <taxon>Bacillati</taxon>
        <taxon>Actinomycetota</taxon>
        <taxon>Actinomycetes</taxon>
        <taxon>Micrococcales</taxon>
        <taxon>Microbacteriaceae</taxon>
        <taxon>Microbacterium</taxon>
    </lineage>
</organism>
<dbReference type="AlphaFoldDB" id="A0A147F0Y2"/>
<accession>A0A147F0Y2</accession>
<dbReference type="OrthoDB" id="3256296at2"/>
<name>A0A147F0Y2_MICTE</name>
<evidence type="ECO:0000313" key="2">
    <source>
        <dbReference type="Proteomes" id="UP000075025"/>
    </source>
</evidence>
<comment type="caution">
    <text evidence="1">The sequence shown here is derived from an EMBL/GenBank/DDBJ whole genome shotgun (WGS) entry which is preliminary data.</text>
</comment>
<proteinExistence type="predicted"/>
<dbReference type="PATRIC" id="fig|2033.6.peg.3354"/>
<sequence length="166" mass="17640">MGFSLMFMRVHDDDLVDADRVGLADFLVREGLVLPDESGELSRRSDGGALAFDGHLTDLQLDGLSQEEPVTGRIDHAALGPEEVEFIFGLCVAGKMMVINPQGSPMYIVPAETHAPEEVPDPDGTVWVGTPAELAQALGVSFGDFSSLRDRVVGYSGPDAGGEPAR</sequence>